<accession>A0ABW5ZFS9</accession>
<keyword evidence="2" id="KW-1185">Reference proteome</keyword>
<gene>
    <name evidence="1" type="ORF">ACFS5P_05790</name>
</gene>
<evidence type="ECO:0000313" key="2">
    <source>
        <dbReference type="Proteomes" id="UP001597561"/>
    </source>
</evidence>
<comment type="caution">
    <text evidence="1">The sequence shown here is derived from an EMBL/GenBank/DDBJ whole genome shotgun (WGS) entry which is preliminary data.</text>
</comment>
<organism evidence="1 2">
    <name type="scientific">Jeotgalibacillus terrae</name>
    <dbReference type="NCBI Taxonomy" id="587735"/>
    <lineage>
        <taxon>Bacteria</taxon>
        <taxon>Bacillati</taxon>
        <taxon>Bacillota</taxon>
        <taxon>Bacilli</taxon>
        <taxon>Bacillales</taxon>
        <taxon>Caryophanaceae</taxon>
        <taxon>Jeotgalibacillus</taxon>
    </lineage>
</organism>
<protein>
    <submittedName>
        <fullName evidence="1">Uncharacterized protein</fullName>
    </submittedName>
</protein>
<dbReference type="Proteomes" id="UP001597561">
    <property type="component" value="Unassembled WGS sequence"/>
</dbReference>
<name>A0ABW5ZFS9_9BACL</name>
<proteinExistence type="predicted"/>
<dbReference type="RefSeq" id="WP_275579600.1">
    <property type="nucleotide sequence ID" value="NZ_JAFBDK010000013.1"/>
</dbReference>
<evidence type="ECO:0000313" key="1">
    <source>
        <dbReference type="EMBL" id="MFD2911380.1"/>
    </source>
</evidence>
<reference evidence="2" key="1">
    <citation type="journal article" date="2019" name="Int. J. Syst. Evol. Microbiol.">
        <title>The Global Catalogue of Microorganisms (GCM) 10K type strain sequencing project: providing services to taxonomists for standard genome sequencing and annotation.</title>
        <authorList>
            <consortium name="The Broad Institute Genomics Platform"/>
            <consortium name="The Broad Institute Genome Sequencing Center for Infectious Disease"/>
            <person name="Wu L."/>
            <person name="Ma J."/>
        </authorList>
    </citation>
    <scope>NUCLEOTIDE SEQUENCE [LARGE SCALE GENOMIC DNA]</scope>
    <source>
        <strain evidence="2">KCTC 13528</strain>
    </source>
</reference>
<dbReference type="EMBL" id="JBHUPG010000009">
    <property type="protein sequence ID" value="MFD2911380.1"/>
    <property type="molecule type" value="Genomic_DNA"/>
</dbReference>
<sequence>MATEPFFIKVRLEAERLLQESDKYPALKKLVKSGQKGGNH</sequence>